<evidence type="ECO:0000313" key="1">
    <source>
        <dbReference type="EMBL" id="KAJ9114225.1"/>
    </source>
</evidence>
<evidence type="ECO:0000313" key="2">
    <source>
        <dbReference type="Proteomes" id="UP001243375"/>
    </source>
</evidence>
<protein>
    <submittedName>
        <fullName evidence="1">Uncharacterized protein</fullName>
    </submittedName>
</protein>
<accession>A0ACC2WSR1</accession>
<dbReference type="EMBL" id="JASBWU010000019">
    <property type="protein sequence ID" value="KAJ9114225.1"/>
    <property type="molecule type" value="Genomic_DNA"/>
</dbReference>
<proteinExistence type="predicted"/>
<dbReference type="Proteomes" id="UP001243375">
    <property type="component" value="Unassembled WGS sequence"/>
</dbReference>
<sequence>MPLFPSKQQHHAISTRDISAPLPIHHSSPPPSSQTSPASGSRIPNTTAGTDDPQPQIATFIDYARYTFAPTSIPLAPLGIADHAAERAEEEGYGCMRGVGKGVKLGLKELGEVVRSVAKELGERGLDTPFLFSNQALDLSPGKIRAFIQSYIATLTSRPASTQSITAYRNNLRLCQPYELAWFLRWALGRVVRLVREEHVSPGADRSKLVDVREREVRGLVDWAEYEIWRGKERAKHFPETFVDSFFAAFPPDLSLILQILFTLLSRLTAHSHISGLTPVTLSSLFGPLIFGLEDASFTATHTAYIRAAGATEHLLLAFIRAQAAAHDRLKGDFPRTLREWIQGYPTAPGMIITDRELDLGLPRKGVRAVAVHMMQRNVRSYTRDLIKSHVDWVAGYETQLGTKWRPWENVVGKSVAKSGADLPVVTETYRLRLRLKSIKTLQSPRSSPAGRSNPARGPDDNVNIRAAPIDDEWGLFEDSGFDPGNDFKEKLRFDLSEGAKQQVTSKRMTMTWDDFTSPSGGFDRTPSALADSLAITQPLVQEHLQHWPEERDELRKKLRKGYKELPSFDAYEHRFRVDKEGENGSGIWVQEPFLDVWADLLLSGGWMETDELTYRPANWVIVEYQKKRATPSSDIASSVFVFEEFVPSQYQDALRHPKVKRLGIFKRFPRRSDQGESGHKKSPNSGKDANFDVQIRKGNYTKVVTLSKPTPTSSSVIGSPPPISPQTPQSDRQYRSFDTQTSPTDRSPSSKRTSSNFRDRLNKVSPKRSSIQGHLLGSCTNLQVRTMLDDDGDGCRYPTKGTDVRSDDRDRWIGLLAANGARAMAVETSPPAVQHVSHLATPGFRVLSRSASMSPPGSYTPVTSSKNMAHHKRRVTYQSVLPSGTFQLASRSESPSPPLSFVISTKPSSDTLPEGSTVRREPTALDLDLKRVARPTLVPDHTLRHGGKSIHSMAAQVNSGSSRFIEVLQNEVAYTHLRHESTCALNGVFQEPAAPVQLGRPLPLPSAYAADPMHRDTVFSVIDGYATHRSDTASSLGRYEPGWENVATDDIFSAKPLPKVDHNASYSTILQPRDSGFSAHSNAELELISDINDYDDSSSTWDLEEEHGDDTASGLSADRNESDLASDGFEPPPNLATIEAIARQPSPGRYPNGVPLNFVHEESEWDTSDSEGNYRSALSAPQSAAGTWNRLLLDQH</sequence>
<reference evidence="1" key="1">
    <citation type="submission" date="2023-04" db="EMBL/GenBank/DDBJ databases">
        <title>Draft Genome sequencing of Naganishia species isolated from polar environments using Oxford Nanopore Technology.</title>
        <authorList>
            <person name="Leo P."/>
            <person name="Venkateswaran K."/>
        </authorList>
    </citation>
    <scope>NUCLEOTIDE SEQUENCE</scope>
    <source>
        <strain evidence="1">MNA-CCFEE 5425</strain>
    </source>
</reference>
<organism evidence="1 2">
    <name type="scientific">Naganishia vaughanmartiniae</name>
    <dbReference type="NCBI Taxonomy" id="1424756"/>
    <lineage>
        <taxon>Eukaryota</taxon>
        <taxon>Fungi</taxon>
        <taxon>Dikarya</taxon>
        <taxon>Basidiomycota</taxon>
        <taxon>Agaricomycotina</taxon>
        <taxon>Tremellomycetes</taxon>
        <taxon>Filobasidiales</taxon>
        <taxon>Filobasidiaceae</taxon>
        <taxon>Naganishia</taxon>
    </lineage>
</organism>
<keyword evidence="2" id="KW-1185">Reference proteome</keyword>
<gene>
    <name evidence="1" type="ORF">QFC22_005677</name>
</gene>
<comment type="caution">
    <text evidence="1">The sequence shown here is derived from an EMBL/GenBank/DDBJ whole genome shotgun (WGS) entry which is preliminary data.</text>
</comment>
<name>A0ACC2WSR1_9TREE</name>